<feature type="domain" description="PucR C-terminal helix-turn-helix" evidence="2">
    <location>
        <begin position="350"/>
        <end position="407"/>
    </location>
</feature>
<dbReference type="PANTHER" id="PTHR33744">
    <property type="entry name" value="CARBOHYDRATE DIACID REGULATOR"/>
    <property type="match status" value="1"/>
</dbReference>
<dbReference type="InterPro" id="IPR025736">
    <property type="entry name" value="PucR_C-HTH_dom"/>
</dbReference>
<evidence type="ECO:0000256" key="1">
    <source>
        <dbReference type="ARBA" id="ARBA00006754"/>
    </source>
</evidence>
<feature type="domain" description="CdaR GGDEF-like" evidence="3">
    <location>
        <begin position="173"/>
        <end position="295"/>
    </location>
</feature>
<evidence type="ECO:0000259" key="3">
    <source>
        <dbReference type="Pfam" id="PF17853"/>
    </source>
</evidence>
<sequence length="414" mass="48137">MSQKKDVLNSLNEKMTSLDQLADQIADIFGCPITIEDSNHHVVSYSKHKDDIDQVRISTIINRKVPDKVINGLWKKGVMPKLIDSDDPVSIPKINEVGLGNRVAISVRKHNEILGFVWAHTSDKTFTEEELVLFKEAAAYVKKFFLKDLQRHRKLEEGYRDFFWQLLRGDLQETDAIKQREKKYNMHLEGNKAIVVIRFTDEVTEQMEKHAFYLSESQVKLHVITSLFDDNDFIMLVHLKEAFDYKQTLYAFMDQFITRISQQLDLANVFGAAGLAYQAAQQIQNSHQQAREVLKLQEKLPDTIDPVKLYEDLGVYQFIEQLAETRKADQYQNPFMEKLRAYDQQHGTSLLASLEVYLQCDSNVYNAAKRLFIHPNTMNYRLKRMREVSGIDLKDPNQKANIYLDLIIENIQQT</sequence>
<dbReference type="InterPro" id="IPR042070">
    <property type="entry name" value="PucR_C-HTH_sf"/>
</dbReference>
<dbReference type="Proteomes" id="UP000028875">
    <property type="component" value="Unassembled WGS sequence"/>
</dbReference>
<dbReference type="eggNOG" id="COG2508">
    <property type="taxonomic scope" value="Bacteria"/>
</dbReference>
<dbReference type="PANTHER" id="PTHR33744:SF1">
    <property type="entry name" value="DNA-BINDING TRANSCRIPTIONAL ACTIVATOR ADER"/>
    <property type="match status" value="1"/>
</dbReference>
<reference evidence="5" key="2">
    <citation type="submission" date="2014-05" db="EMBL/GenBank/DDBJ databases">
        <title>Draft genome sequence of Virgibacillus massiliensis Vm-5.</title>
        <authorList>
            <person name="Khelaifia S."/>
            <person name="Croce O."/>
            <person name="Lagier J.C."/>
            <person name="Raoult D."/>
        </authorList>
    </citation>
    <scope>NUCLEOTIDE SEQUENCE [LARGE SCALE GENOMIC DNA]</scope>
    <source>
        <strain evidence="5">Vm-5</strain>
    </source>
</reference>
<dbReference type="InterPro" id="IPR029016">
    <property type="entry name" value="GAF-like_dom_sf"/>
</dbReference>
<dbReference type="InterPro" id="IPR041522">
    <property type="entry name" value="CdaR_GGDEF"/>
</dbReference>
<dbReference type="STRING" id="1462526.BN990_00237"/>
<comment type="caution">
    <text evidence="4">The sequence shown here is derived from an EMBL/GenBank/DDBJ whole genome shotgun (WGS) entry which is preliminary data.</text>
</comment>
<organism evidence="4 5">
    <name type="scientific">Virgibacillus massiliensis</name>
    <dbReference type="NCBI Taxonomy" id="1462526"/>
    <lineage>
        <taxon>Bacteria</taxon>
        <taxon>Bacillati</taxon>
        <taxon>Bacillota</taxon>
        <taxon>Bacilli</taxon>
        <taxon>Bacillales</taxon>
        <taxon>Bacillaceae</taxon>
        <taxon>Virgibacillus</taxon>
    </lineage>
</organism>
<dbReference type="RefSeq" id="WP_038241788.1">
    <property type="nucleotide sequence ID" value="NZ_BNER01000001.1"/>
</dbReference>
<dbReference type="OrthoDB" id="9792148at2"/>
<protein>
    <submittedName>
        <fullName evidence="4">Purine catabolism regulatory protein</fullName>
    </submittedName>
</protein>
<reference evidence="4 5" key="1">
    <citation type="submission" date="2014-03" db="EMBL/GenBank/DDBJ databases">
        <authorList>
            <person name="Urmite Genomes U."/>
        </authorList>
    </citation>
    <scope>NUCLEOTIDE SEQUENCE [LARGE SCALE GENOMIC DNA]</scope>
    <source>
        <strain evidence="4 5">Vm-5</strain>
    </source>
</reference>
<comment type="similarity">
    <text evidence="1">Belongs to the CdaR family.</text>
</comment>
<name>A0A024Q7U9_9BACI</name>
<evidence type="ECO:0000313" key="4">
    <source>
        <dbReference type="EMBL" id="CDQ37971.1"/>
    </source>
</evidence>
<dbReference type="Gene3D" id="3.30.450.40">
    <property type="match status" value="1"/>
</dbReference>
<evidence type="ECO:0000259" key="2">
    <source>
        <dbReference type="Pfam" id="PF13556"/>
    </source>
</evidence>
<dbReference type="InterPro" id="IPR051448">
    <property type="entry name" value="CdaR-like_regulators"/>
</dbReference>
<dbReference type="Gene3D" id="1.10.10.2840">
    <property type="entry name" value="PucR C-terminal helix-turn-helix domain"/>
    <property type="match status" value="1"/>
</dbReference>
<proteinExistence type="inferred from homology"/>
<dbReference type="Pfam" id="PF17853">
    <property type="entry name" value="GGDEF_2"/>
    <property type="match status" value="1"/>
</dbReference>
<gene>
    <name evidence="4" type="primary">pucR_1</name>
    <name evidence="4" type="ORF">BN990_00237</name>
</gene>
<dbReference type="EMBL" id="CCDP010000001">
    <property type="protein sequence ID" value="CDQ37971.1"/>
    <property type="molecule type" value="Genomic_DNA"/>
</dbReference>
<accession>A0A024Q7U9</accession>
<dbReference type="Pfam" id="PF13556">
    <property type="entry name" value="HTH_30"/>
    <property type="match status" value="1"/>
</dbReference>
<keyword evidence="5" id="KW-1185">Reference proteome</keyword>
<evidence type="ECO:0000313" key="5">
    <source>
        <dbReference type="Proteomes" id="UP000028875"/>
    </source>
</evidence>
<dbReference type="AlphaFoldDB" id="A0A024Q7U9"/>